<dbReference type="Proteomes" id="UP001275084">
    <property type="component" value="Unassembled WGS sequence"/>
</dbReference>
<feature type="compositionally biased region" description="Polar residues" evidence="1">
    <location>
        <begin position="242"/>
        <end position="254"/>
    </location>
</feature>
<dbReference type="PANTHER" id="PTHR38788:SF3">
    <property type="entry name" value="CLR5 DOMAIN-CONTAINING PROTEIN"/>
    <property type="match status" value="1"/>
</dbReference>
<feature type="region of interest" description="Disordered" evidence="1">
    <location>
        <begin position="193"/>
        <end position="254"/>
    </location>
</feature>
<evidence type="ECO:0000259" key="2">
    <source>
        <dbReference type="Pfam" id="PF14420"/>
    </source>
</evidence>
<dbReference type="SUPFAM" id="SSF48452">
    <property type="entry name" value="TPR-like"/>
    <property type="match status" value="1"/>
</dbReference>
<reference evidence="3" key="1">
    <citation type="journal article" date="2023" name="Mol. Phylogenet. Evol.">
        <title>Genome-scale phylogeny and comparative genomics of the fungal order Sordariales.</title>
        <authorList>
            <person name="Hensen N."/>
            <person name="Bonometti L."/>
            <person name="Westerberg I."/>
            <person name="Brannstrom I.O."/>
            <person name="Guillou S."/>
            <person name="Cros-Aarteil S."/>
            <person name="Calhoun S."/>
            <person name="Haridas S."/>
            <person name="Kuo A."/>
            <person name="Mondo S."/>
            <person name="Pangilinan J."/>
            <person name="Riley R."/>
            <person name="LaButti K."/>
            <person name="Andreopoulos B."/>
            <person name="Lipzen A."/>
            <person name="Chen C."/>
            <person name="Yan M."/>
            <person name="Daum C."/>
            <person name="Ng V."/>
            <person name="Clum A."/>
            <person name="Steindorff A."/>
            <person name="Ohm R.A."/>
            <person name="Martin F."/>
            <person name="Silar P."/>
            <person name="Natvig D.O."/>
            <person name="Lalanne C."/>
            <person name="Gautier V."/>
            <person name="Ament-Velasquez S.L."/>
            <person name="Kruys A."/>
            <person name="Hutchinson M.I."/>
            <person name="Powell A.J."/>
            <person name="Barry K."/>
            <person name="Miller A.N."/>
            <person name="Grigoriev I.V."/>
            <person name="Debuchy R."/>
            <person name="Gladieux P."/>
            <person name="Hiltunen Thoren M."/>
            <person name="Johannesson H."/>
        </authorList>
    </citation>
    <scope>NUCLEOTIDE SEQUENCE</scope>
    <source>
        <strain evidence="3">CBS 955.72</strain>
    </source>
</reference>
<feature type="compositionally biased region" description="Polar residues" evidence="1">
    <location>
        <begin position="1"/>
        <end position="10"/>
    </location>
</feature>
<keyword evidence="4" id="KW-1185">Reference proteome</keyword>
<gene>
    <name evidence="3" type="ORF">B0T25DRAFT_467084</name>
</gene>
<comment type="caution">
    <text evidence="3">The sequence shown here is derived from an EMBL/GenBank/DDBJ whole genome shotgun (WGS) entry which is preliminary data.</text>
</comment>
<evidence type="ECO:0000313" key="3">
    <source>
        <dbReference type="EMBL" id="KAK3340021.1"/>
    </source>
</evidence>
<sequence length="616" mass="68554">MFSLSGSERSASPDRKSRTLQGPSAKEWARHRETIIDLYRQYPLKKVSEIMRKHHGFSASTAASLAHRLVFTMTLITTTDSLDSKRMYDKRFREWNVFKNVNSDEKDRLIRRIHGARSAASAPLVDRDSISQEDLRRTLRVAKSIPQGMRRAAPAEPSPSHTAIAESSAVQQRPVGSGRKSIAISDILRERSTSTSVQRLAVPKPPTEALSPQALSSSPDLACATPASTSGSSDEHPPTPPATNSAPGSPLPNLSTFEAQIRTLAESPPPSIASDPRSRSIEVISRSLRDYYDWQLDNIPEGILPDDYLGHRSSEESTQYWGTIKNAIYLVKISAGSMEDLEHRPDRRAWPAFAEAGRIASAAMTTQPFDFLRNLFATLSPANTSARPELRGILLQFLASEARDTLSPGHPITVICQELLRDEDCQEVSRRGLQCMLDIFSTRLGRSRAVSFKLLDSLATLLRRNGEFDAAMDIIMELLNSCRQVFGHESDQARMVENELAHFYMVADECDLALDHCMAVVKRPQMAEQAADEQPPFYQDGIAAHTMEDIAEIYQRRGDFEASIMWLERAASIALTLWGPKSVATGHIIDRMTSLQRKFGKDLLRSALLWEAAIVL</sequence>
<dbReference type="Pfam" id="PF13374">
    <property type="entry name" value="TPR_10"/>
    <property type="match status" value="2"/>
</dbReference>
<reference evidence="3" key="2">
    <citation type="submission" date="2023-06" db="EMBL/GenBank/DDBJ databases">
        <authorList>
            <consortium name="Lawrence Berkeley National Laboratory"/>
            <person name="Haridas S."/>
            <person name="Hensen N."/>
            <person name="Bonometti L."/>
            <person name="Westerberg I."/>
            <person name="Brannstrom I.O."/>
            <person name="Guillou S."/>
            <person name="Cros-Aarteil S."/>
            <person name="Calhoun S."/>
            <person name="Kuo A."/>
            <person name="Mondo S."/>
            <person name="Pangilinan J."/>
            <person name="Riley R."/>
            <person name="Labutti K."/>
            <person name="Andreopoulos B."/>
            <person name="Lipzen A."/>
            <person name="Chen C."/>
            <person name="Yanf M."/>
            <person name="Daum C."/>
            <person name="Ng V."/>
            <person name="Clum A."/>
            <person name="Steindorff A."/>
            <person name="Ohm R."/>
            <person name="Martin F."/>
            <person name="Silar P."/>
            <person name="Natvig D."/>
            <person name="Lalanne C."/>
            <person name="Gautier V."/>
            <person name="Ament-Velasquez S.L."/>
            <person name="Kruys A."/>
            <person name="Hutchinson M.I."/>
            <person name="Powell A.J."/>
            <person name="Barry K."/>
            <person name="Miller A.N."/>
            <person name="Grigoriev I.V."/>
            <person name="Debuchy R."/>
            <person name="Gladieux P."/>
            <person name="Thoren M.H."/>
            <person name="Johannesson H."/>
        </authorList>
    </citation>
    <scope>NUCLEOTIDE SEQUENCE</scope>
    <source>
        <strain evidence="3">CBS 955.72</strain>
    </source>
</reference>
<organism evidence="3 4">
    <name type="scientific">Lasiosphaeria hispida</name>
    <dbReference type="NCBI Taxonomy" id="260671"/>
    <lineage>
        <taxon>Eukaryota</taxon>
        <taxon>Fungi</taxon>
        <taxon>Dikarya</taxon>
        <taxon>Ascomycota</taxon>
        <taxon>Pezizomycotina</taxon>
        <taxon>Sordariomycetes</taxon>
        <taxon>Sordariomycetidae</taxon>
        <taxon>Sordariales</taxon>
        <taxon>Lasiosphaeriaceae</taxon>
        <taxon>Lasiosphaeria</taxon>
    </lineage>
</organism>
<dbReference type="AlphaFoldDB" id="A0AAJ0M7U6"/>
<dbReference type="EMBL" id="JAUIQD010000009">
    <property type="protein sequence ID" value="KAK3340021.1"/>
    <property type="molecule type" value="Genomic_DNA"/>
</dbReference>
<name>A0AAJ0M7U6_9PEZI</name>
<feature type="domain" description="Clr5" evidence="2">
    <location>
        <begin position="24"/>
        <end position="99"/>
    </location>
</feature>
<dbReference type="Gene3D" id="1.25.40.10">
    <property type="entry name" value="Tetratricopeptide repeat domain"/>
    <property type="match status" value="1"/>
</dbReference>
<proteinExistence type="predicted"/>
<dbReference type="Pfam" id="PF14420">
    <property type="entry name" value="Clr5"/>
    <property type="match status" value="1"/>
</dbReference>
<accession>A0AAJ0M7U6</accession>
<protein>
    <recommendedName>
        <fullName evidence="2">Clr5 domain-containing protein</fullName>
    </recommendedName>
</protein>
<feature type="region of interest" description="Disordered" evidence="1">
    <location>
        <begin position="144"/>
        <end position="179"/>
    </location>
</feature>
<dbReference type="InterPro" id="IPR025676">
    <property type="entry name" value="Clr5_dom"/>
</dbReference>
<evidence type="ECO:0000256" key="1">
    <source>
        <dbReference type="SAM" id="MobiDB-lite"/>
    </source>
</evidence>
<evidence type="ECO:0000313" key="4">
    <source>
        <dbReference type="Proteomes" id="UP001275084"/>
    </source>
</evidence>
<dbReference type="PANTHER" id="PTHR38788">
    <property type="entry name" value="CLR5 DOMAIN-CONTAINING PROTEIN"/>
    <property type="match status" value="1"/>
</dbReference>
<feature type="region of interest" description="Disordered" evidence="1">
    <location>
        <begin position="1"/>
        <end position="26"/>
    </location>
</feature>
<dbReference type="InterPro" id="IPR011990">
    <property type="entry name" value="TPR-like_helical_dom_sf"/>
</dbReference>